<feature type="region of interest" description="Disordered" evidence="6">
    <location>
        <begin position="192"/>
        <end position="218"/>
    </location>
</feature>
<feature type="compositionally biased region" description="Low complexity" evidence="6">
    <location>
        <begin position="111"/>
        <end position="123"/>
    </location>
</feature>
<evidence type="ECO:0000313" key="8">
    <source>
        <dbReference type="EMBL" id="KAK7791575.1"/>
    </source>
</evidence>
<keyword evidence="9" id="KW-1185">Reference proteome</keyword>
<dbReference type="GO" id="GO:0031624">
    <property type="term" value="F:ubiquitin conjugating enzyme binding"/>
    <property type="evidence" value="ECO:0007669"/>
    <property type="project" value="TreeGrafter"/>
</dbReference>
<evidence type="ECO:0000256" key="5">
    <source>
        <dbReference type="RuleBase" id="RU201113"/>
    </source>
</evidence>
<reference evidence="8 9" key="1">
    <citation type="submission" date="2024-03" db="EMBL/GenBank/DDBJ databases">
        <title>The genome assembly and annotation of the cricket Gryllus longicercus Weissman &amp; Gray.</title>
        <authorList>
            <person name="Szrajer S."/>
            <person name="Gray D."/>
            <person name="Ylla G."/>
        </authorList>
    </citation>
    <scope>NUCLEOTIDE SEQUENCE [LARGE SCALE GENOMIC DNA]</scope>
    <source>
        <strain evidence="8">DAG 2021-001</strain>
        <tissue evidence="8">Whole body minus gut</tissue>
    </source>
</reference>
<dbReference type="Gene3D" id="2.60.210.10">
    <property type="entry name" value="Apoptosis, Tumor Necrosis Factor Receptor Associated Protein 2, Chain A"/>
    <property type="match status" value="1"/>
</dbReference>
<dbReference type="Pfam" id="PF03145">
    <property type="entry name" value="Sina_TRAF"/>
    <property type="match status" value="1"/>
</dbReference>
<protein>
    <recommendedName>
        <fullName evidence="5">E3 ubiquitin-protein ligase</fullName>
        <ecNumber evidence="5">2.3.2.27</ecNumber>
    </recommendedName>
</protein>
<comment type="caution">
    <text evidence="8">The sequence shown here is derived from an EMBL/GenBank/DDBJ whole genome shotgun (WGS) entry which is preliminary data.</text>
</comment>
<dbReference type="AlphaFoldDB" id="A0AAN9YYI6"/>
<dbReference type="GO" id="GO:0008270">
    <property type="term" value="F:zinc ion binding"/>
    <property type="evidence" value="ECO:0007669"/>
    <property type="project" value="UniProtKB-KW"/>
</dbReference>
<evidence type="ECO:0000256" key="2">
    <source>
        <dbReference type="ARBA" id="ARBA00022723"/>
    </source>
</evidence>
<dbReference type="PANTHER" id="PTHR45877">
    <property type="entry name" value="E3 UBIQUITIN-PROTEIN LIGASE SIAH2"/>
    <property type="match status" value="1"/>
</dbReference>
<dbReference type="Gene3D" id="3.30.40.10">
    <property type="entry name" value="Zinc/RING finger domain, C3HC4 (zinc finger)"/>
    <property type="match status" value="1"/>
</dbReference>
<dbReference type="InterPro" id="IPR018121">
    <property type="entry name" value="7-in-absentia-prot_TRAF-dom"/>
</dbReference>
<organism evidence="8 9">
    <name type="scientific">Gryllus longicercus</name>
    <dbReference type="NCBI Taxonomy" id="2509291"/>
    <lineage>
        <taxon>Eukaryota</taxon>
        <taxon>Metazoa</taxon>
        <taxon>Ecdysozoa</taxon>
        <taxon>Arthropoda</taxon>
        <taxon>Hexapoda</taxon>
        <taxon>Insecta</taxon>
        <taxon>Pterygota</taxon>
        <taxon>Neoptera</taxon>
        <taxon>Polyneoptera</taxon>
        <taxon>Orthoptera</taxon>
        <taxon>Ensifera</taxon>
        <taxon>Gryllidea</taxon>
        <taxon>Grylloidea</taxon>
        <taxon>Gryllidae</taxon>
        <taxon>Gryllinae</taxon>
        <taxon>Gryllus</taxon>
    </lineage>
</organism>
<feature type="compositionally biased region" description="Polar residues" evidence="6">
    <location>
        <begin position="27"/>
        <end position="40"/>
    </location>
</feature>
<dbReference type="SUPFAM" id="SSF49599">
    <property type="entry name" value="TRAF domain-like"/>
    <property type="match status" value="1"/>
</dbReference>
<feature type="region of interest" description="Disordered" evidence="6">
    <location>
        <begin position="1"/>
        <end position="170"/>
    </location>
</feature>
<keyword evidence="3 5" id="KW-0863">Zinc-finger</keyword>
<keyword evidence="4 5" id="KW-0862">Zinc</keyword>
<dbReference type="EMBL" id="JAZDUA010000523">
    <property type="protein sequence ID" value="KAK7791575.1"/>
    <property type="molecule type" value="Genomic_DNA"/>
</dbReference>
<feature type="compositionally biased region" description="Pro residues" evidence="6">
    <location>
        <begin position="11"/>
        <end position="24"/>
    </location>
</feature>
<evidence type="ECO:0000256" key="1">
    <source>
        <dbReference type="ARBA" id="ARBA00009119"/>
    </source>
</evidence>
<evidence type="ECO:0000256" key="3">
    <source>
        <dbReference type="ARBA" id="ARBA00022771"/>
    </source>
</evidence>
<dbReference type="InterPro" id="IPR008974">
    <property type="entry name" value="TRAF-like"/>
</dbReference>
<gene>
    <name evidence="8" type="ORF">R5R35_002864</name>
</gene>
<feature type="domain" description="Seven-in-absentia protein TRAF-like" evidence="7">
    <location>
        <begin position="366"/>
        <end position="461"/>
    </location>
</feature>
<comment type="domain">
    <text evidence="5">The RING-type zinc finger domain is essential for ubiquitin ligase activity.</text>
</comment>
<keyword evidence="2 5" id="KW-0479">Metal-binding</keyword>
<accession>A0AAN9YYI6</accession>
<name>A0AAN9YYI6_9ORTH</name>
<evidence type="ECO:0000259" key="7">
    <source>
        <dbReference type="Pfam" id="PF03145"/>
    </source>
</evidence>
<comment type="catalytic activity">
    <reaction evidence="5">
        <text>S-ubiquitinyl-[E2 ubiquitin-conjugating enzyme]-L-cysteine + [acceptor protein]-L-lysine = [E2 ubiquitin-conjugating enzyme]-L-cysteine + N(6)-ubiquitinyl-[acceptor protein]-L-lysine.</text>
        <dbReference type="EC" id="2.3.2.27"/>
    </reaction>
</comment>
<dbReference type="InterPro" id="IPR013083">
    <property type="entry name" value="Znf_RING/FYVE/PHD"/>
</dbReference>
<comment type="function">
    <text evidence="5">E3 ubiquitin-protein ligase that mediates ubiquitination and subsequent proteasomal degradation of target proteins. E3 ubiquitin ligases accept ubiquitin from an E2 ubiquitin-conjugating enzyme in the form of a thioester and then directly transfers the ubiquitin to targeted substrates.</text>
</comment>
<dbReference type="PANTHER" id="PTHR45877:SF2">
    <property type="entry name" value="E3 UBIQUITIN-PROTEIN LIGASE SINA-RELATED"/>
    <property type="match status" value="1"/>
</dbReference>
<evidence type="ECO:0000313" key="9">
    <source>
        <dbReference type="Proteomes" id="UP001378592"/>
    </source>
</evidence>
<sequence>MSANSSDEIPDTPPPALPETPPPDTLSSSKPSTLRRSPSPFSGPEKPPRIFSDAHSPNGSKTSRDSSPTPSSSFQTPPESLQITDVNATPSSAALEKPSSSTLLTPPADVSTSFSSSLSPPAETSKKRSATLSHLPPSDASAKPSSDSPQSPSGSSSAPDAPKRSSAEVPTVSVVPADADAAADEVFLESGDQSTTVLLRKPSQRRKEPGQPGNSKLKRVVSARIDRIGSVLSRLLDRDKGASAGDQSPWVRLRPALFDMTETMDLQKTKSLLCPMGPHFFVVPFVIHQLVPNDELEFHEPRCPYRVYNCLINVASGVPCKWEGRRVDLEEHVAAMHPRYYSAQETTKWRWSPNLLVKMEDFQLISAFGELFWYCAAQDPERLRVCWFVQHIGYDQDSLKYEFRFVFTDEEKDRRLELACTTLPDYSSVGSIVESGRCLDMSYQQALSFVDEEGTIKFSVTIYKLE</sequence>
<keyword evidence="5" id="KW-0833">Ubl conjugation pathway</keyword>
<comment type="domain">
    <text evidence="5">The SBD domain (substrate-binding domain) mediates the interaction with substrate proteins. It is related to the TRAF family.</text>
</comment>
<dbReference type="InterPro" id="IPR004162">
    <property type="entry name" value="SINA-like_animal"/>
</dbReference>
<comment type="similarity">
    <text evidence="1 5">Belongs to the SINA (Seven in absentia) family.</text>
</comment>
<proteinExistence type="inferred from homology"/>
<dbReference type="GO" id="GO:0005737">
    <property type="term" value="C:cytoplasm"/>
    <property type="evidence" value="ECO:0007669"/>
    <property type="project" value="InterPro"/>
</dbReference>
<feature type="compositionally biased region" description="Polar residues" evidence="6">
    <location>
        <begin position="81"/>
        <end position="104"/>
    </location>
</feature>
<evidence type="ECO:0000256" key="4">
    <source>
        <dbReference type="ARBA" id="ARBA00022833"/>
    </source>
</evidence>
<dbReference type="GO" id="GO:0043161">
    <property type="term" value="P:proteasome-mediated ubiquitin-dependent protein catabolic process"/>
    <property type="evidence" value="ECO:0007669"/>
    <property type="project" value="TreeGrafter"/>
</dbReference>
<evidence type="ECO:0000256" key="6">
    <source>
        <dbReference type="SAM" id="MobiDB-lite"/>
    </source>
</evidence>
<feature type="compositionally biased region" description="Low complexity" evidence="6">
    <location>
        <begin position="65"/>
        <end position="80"/>
    </location>
</feature>
<dbReference type="Proteomes" id="UP001378592">
    <property type="component" value="Unassembled WGS sequence"/>
</dbReference>
<comment type="pathway">
    <text evidence="5">Protein modification; protein ubiquitination.</text>
</comment>
<feature type="compositionally biased region" description="Low complexity" evidence="6">
    <location>
        <begin position="136"/>
        <end position="160"/>
    </location>
</feature>
<dbReference type="EC" id="2.3.2.27" evidence="5"/>
<dbReference type="GO" id="GO:0061630">
    <property type="term" value="F:ubiquitin protein ligase activity"/>
    <property type="evidence" value="ECO:0007669"/>
    <property type="project" value="UniProtKB-EC"/>
</dbReference>